<dbReference type="RefSeq" id="WP_387341209.1">
    <property type="nucleotide sequence ID" value="NZ_JBIAXI010000004.1"/>
</dbReference>
<feature type="compositionally biased region" description="Basic and acidic residues" evidence="1">
    <location>
        <begin position="49"/>
        <end position="59"/>
    </location>
</feature>
<evidence type="ECO:0000256" key="1">
    <source>
        <dbReference type="SAM" id="MobiDB-lite"/>
    </source>
</evidence>
<keyword evidence="3" id="KW-1185">Reference proteome</keyword>
<gene>
    <name evidence="2" type="ORF">ACFY05_07860</name>
</gene>
<sequence length="88" mass="9371">MTKSSTATKIKSKVGKGRAPEAIRTGRAMVSPDFTAHIKGIKEGNAAGHYEHQRGHLPDGRSTAARSTGINPGRRDPIDPRMPNLSPA</sequence>
<name>A0ABW6V0B9_MICFU</name>
<feature type="region of interest" description="Disordered" evidence="1">
    <location>
        <begin position="44"/>
        <end position="88"/>
    </location>
</feature>
<proteinExistence type="predicted"/>
<accession>A0ABW6V0B9</accession>
<reference evidence="2 3" key="1">
    <citation type="submission" date="2024-10" db="EMBL/GenBank/DDBJ databases">
        <title>The Natural Products Discovery Center: Release of the First 8490 Sequenced Strains for Exploring Actinobacteria Biosynthetic Diversity.</title>
        <authorList>
            <person name="Kalkreuter E."/>
            <person name="Kautsar S.A."/>
            <person name="Yang D."/>
            <person name="Bader C.D."/>
            <person name="Teijaro C.N."/>
            <person name="Fluegel L."/>
            <person name="Davis C.M."/>
            <person name="Simpson J.R."/>
            <person name="Lauterbach L."/>
            <person name="Steele A.D."/>
            <person name="Gui C."/>
            <person name="Meng S."/>
            <person name="Li G."/>
            <person name="Viehrig K."/>
            <person name="Ye F."/>
            <person name="Su P."/>
            <person name="Kiefer A.F."/>
            <person name="Nichols A."/>
            <person name="Cepeda A.J."/>
            <person name="Yan W."/>
            <person name="Fan B."/>
            <person name="Jiang Y."/>
            <person name="Adhikari A."/>
            <person name="Zheng C.-J."/>
            <person name="Schuster L."/>
            <person name="Cowan T.M."/>
            <person name="Smanski M.J."/>
            <person name="Chevrette M.G."/>
            <person name="De Carvalho L.P.S."/>
            <person name="Shen B."/>
        </authorList>
    </citation>
    <scope>NUCLEOTIDE SEQUENCE [LARGE SCALE GENOMIC DNA]</scope>
    <source>
        <strain evidence="2 3">NPDC001281</strain>
    </source>
</reference>
<evidence type="ECO:0000313" key="3">
    <source>
        <dbReference type="Proteomes" id="UP001602119"/>
    </source>
</evidence>
<organism evidence="2 3">
    <name type="scientific">Microtetraspora fusca</name>
    <dbReference type="NCBI Taxonomy" id="1997"/>
    <lineage>
        <taxon>Bacteria</taxon>
        <taxon>Bacillati</taxon>
        <taxon>Actinomycetota</taxon>
        <taxon>Actinomycetes</taxon>
        <taxon>Streptosporangiales</taxon>
        <taxon>Streptosporangiaceae</taxon>
        <taxon>Microtetraspora</taxon>
    </lineage>
</organism>
<dbReference type="EMBL" id="JBIAXI010000004">
    <property type="protein sequence ID" value="MFF4772759.1"/>
    <property type="molecule type" value="Genomic_DNA"/>
</dbReference>
<feature type="region of interest" description="Disordered" evidence="1">
    <location>
        <begin position="1"/>
        <end position="28"/>
    </location>
</feature>
<evidence type="ECO:0000313" key="2">
    <source>
        <dbReference type="EMBL" id="MFF4772759.1"/>
    </source>
</evidence>
<protein>
    <submittedName>
        <fullName evidence="2">Uncharacterized protein</fullName>
    </submittedName>
</protein>
<comment type="caution">
    <text evidence="2">The sequence shown here is derived from an EMBL/GenBank/DDBJ whole genome shotgun (WGS) entry which is preliminary data.</text>
</comment>
<dbReference type="Proteomes" id="UP001602119">
    <property type="component" value="Unassembled WGS sequence"/>
</dbReference>